<dbReference type="Proteomes" id="UP000095280">
    <property type="component" value="Unplaced"/>
</dbReference>
<evidence type="ECO:0000259" key="2">
    <source>
        <dbReference type="PROSITE" id="PS50157"/>
    </source>
</evidence>
<dbReference type="WBParaSite" id="maker-unitig_43942-snap-gene-0.1-mRNA-1">
    <property type="protein sequence ID" value="maker-unitig_43942-snap-gene-0.1-mRNA-1"/>
    <property type="gene ID" value="maker-unitig_43942-snap-gene-0.1"/>
</dbReference>
<dbReference type="InterPro" id="IPR013087">
    <property type="entry name" value="Znf_C2H2_type"/>
</dbReference>
<dbReference type="AlphaFoldDB" id="A0A1I8FQS0"/>
<protein>
    <submittedName>
        <fullName evidence="4">C2H2-type domain-containing protein</fullName>
    </submittedName>
</protein>
<organism evidence="3 4">
    <name type="scientific">Macrostomum lignano</name>
    <dbReference type="NCBI Taxonomy" id="282301"/>
    <lineage>
        <taxon>Eukaryota</taxon>
        <taxon>Metazoa</taxon>
        <taxon>Spiralia</taxon>
        <taxon>Lophotrochozoa</taxon>
        <taxon>Platyhelminthes</taxon>
        <taxon>Rhabditophora</taxon>
        <taxon>Macrostomorpha</taxon>
        <taxon>Macrostomida</taxon>
        <taxon>Macrostomidae</taxon>
        <taxon>Macrostomum</taxon>
    </lineage>
</organism>
<evidence type="ECO:0000256" key="1">
    <source>
        <dbReference type="PROSITE-ProRule" id="PRU00042"/>
    </source>
</evidence>
<dbReference type="PROSITE" id="PS00028">
    <property type="entry name" value="ZINC_FINGER_C2H2_1"/>
    <property type="match status" value="1"/>
</dbReference>
<keyword evidence="1" id="KW-0863">Zinc-finger</keyword>
<sequence>VSASAAASSPAMSTAAAAGCQHGGSCGSFPVLLGSGHRVLLNQTLLGGFAGGVLAVSGESALPGGEVAYNFGQCRCQIDIVGVEKLSANICECTDYTRRMKALMKDCETGRNERNSHCCSLCAESDYRVHLSQSHGLAGRLHLCSTCRQVFTSLAELRHHQEASLHQPWRSSRSPAMPRQGLSAVFHLAEAPGGAPAAAPHSAAAAAAPLRPVSGLCLAAGCNEDDVTFCWRFQLVEHCVSVGHLSRVAKIHPT</sequence>
<feature type="domain" description="C2H2-type" evidence="2">
    <location>
        <begin position="142"/>
        <end position="171"/>
    </location>
</feature>
<keyword evidence="1" id="KW-0862">Zinc</keyword>
<name>A0A1I8FQS0_9PLAT</name>
<dbReference type="GO" id="GO:0008270">
    <property type="term" value="F:zinc ion binding"/>
    <property type="evidence" value="ECO:0007669"/>
    <property type="project" value="UniProtKB-KW"/>
</dbReference>
<proteinExistence type="predicted"/>
<accession>A0A1I8FQS0</accession>
<dbReference type="PROSITE" id="PS50157">
    <property type="entry name" value="ZINC_FINGER_C2H2_2"/>
    <property type="match status" value="1"/>
</dbReference>
<evidence type="ECO:0000313" key="3">
    <source>
        <dbReference type="Proteomes" id="UP000095280"/>
    </source>
</evidence>
<evidence type="ECO:0000313" key="4">
    <source>
        <dbReference type="WBParaSite" id="maker-unitig_43942-snap-gene-0.1-mRNA-1"/>
    </source>
</evidence>
<keyword evidence="3" id="KW-1185">Reference proteome</keyword>
<keyword evidence="1" id="KW-0479">Metal-binding</keyword>
<reference evidence="4" key="1">
    <citation type="submission" date="2016-11" db="UniProtKB">
        <authorList>
            <consortium name="WormBaseParasite"/>
        </authorList>
    </citation>
    <scope>IDENTIFICATION</scope>
</reference>